<feature type="domain" description="Aminoglycoside phosphotransferase" evidence="1">
    <location>
        <begin position="91"/>
        <end position="275"/>
    </location>
</feature>
<evidence type="ECO:0000259" key="1">
    <source>
        <dbReference type="Pfam" id="PF01636"/>
    </source>
</evidence>
<sequence length="341" mass="37303">MLADVTYQMSRFSPANLSPVPIEPRPCALPYGLTWRDFGEFLPGFVRAEGARAWVSHEIRGLHKGTNSCIVAVGYLDVDGARLTQTVFCKRSEEPARAEAARYAFLTARGFPTPRLLYSAVRGDEVVVLEFVPTVGVEPNDVDELIGLIARLNTLEAPPPEAFVLPPGMPAAEFSARVMAALTSLAAHPAVPVTVDPESWFAAYKRAAAAVEALPMALNHGELFLQQIGWSRGRLVMFDLETMGLRPRFIDIATTLSGLAAYSGREERDLFAHYLETVRDLTGVVVDEAEAWKEALLVRLVNAYQGLPWRIDNAGHPDIAKTPTDLALGLHDDLQTLGLLD</sequence>
<evidence type="ECO:0000313" key="2">
    <source>
        <dbReference type="EMBL" id="MBE1609920.1"/>
    </source>
</evidence>
<protein>
    <recommendedName>
        <fullName evidence="1">Aminoglycoside phosphotransferase domain-containing protein</fullName>
    </recommendedName>
</protein>
<dbReference type="InterPro" id="IPR002575">
    <property type="entry name" value="Aminoglycoside_PTrfase"/>
</dbReference>
<proteinExistence type="predicted"/>
<dbReference type="EMBL" id="JADBEM010000001">
    <property type="protein sequence ID" value="MBE1609920.1"/>
    <property type="molecule type" value="Genomic_DNA"/>
</dbReference>
<name>A0A927MZN8_9ACTN</name>
<dbReference type="RefSeq" id="WP_192753397.1">
    <property type="nucleotide sequence ID" value="NZ_BAABJL010000088.1"/>
</dbReference>
<gene>
    <name evidence="2" type="ORF">HEB94_006768</name>
</gene>
<accession>A0A927MZN8</accession>
<dbReference type="Pfam" id="PF01636">
    <property type="entry name" value="APH"/>
    <property type="match status" value="1"/>
</dbReference>
<comment type="caution">
    <text evidence="2">The sequence shown here is derived from an EMBL/GenBank/DDBJ whole genome shotgun (WGS) entry which is preliminary data.</text>
</comment>
<reference evidence="2" key="1">
    <citation type="submission" date="2020-10" db="EMBL/GenBank/DDBJ databases">
        <title>Sequencing the genomes of 1000 actinobacteria strains.</title>
        <authorList>
            <person name="Klenk H.-P."/>
        </authorList>
    </citation>
    <scope>NUCLEOTIDE SEQUENCE</scope>
    <source>
        <strain evidence="2">DSM 45354</strain>
    </source>
</reference>
<keyword evidence="3" id="KW-1185">Reference proteome</keyword>
<dbReference type="AlphaFoldDB" id="A0A927MZN8"/>
<dbReference type="Proteomes" id="UP000638648">
    <property type="component" value="Unassembled WGS sequence"/>
</dbReference>
<evidence type="ECO:0000313" key="3">
    <source>
        <dbReference type="Proteomes" id="UP000638648"/>
    </source>
</evidence>
<dbReference type="SUPFAM" id="SSF56112">
    <property type="entry name" value="Protein kinase-like (PK-like)"/>
    <property type="match status" value="1"/>
</dbReference>
<organism evidence="2 3">
    <name type="scientific">Actinopolymorpha pittospori</name>
    <dbReference type="NCBI Taxonomy" id="648752"/>
    <lineage>
        <taxon>Bacteria</taxon>
        <taxon>Bacillati</taxon>
        <taxon>Actinomycetota</taxon>
        <taxon>Actinomycetes</taxon>
        <taxon>Propionibacteriales</taxon>
        <taxon>Actinopolymorphaceae</taxon>
        <taxon>Actinopolymorpha</taxon>
    </lineage>
</organism>
<dbReference type="InterPro" id="IPR011009">
    <property type="entry name" value="Kinase-like_dom_sf"/>
</dbReference>